<feature type="domain" description="HTH cro/C1-type" evidence="1">
    <location>
        <begin position="47"/>
        <end position="102"/>
    </location>
</feature>
<proteinExistence type="predicted"/>
<dbReference type="PROSITE" id="PS50943">
    <property type="entry name" value="HTH_CROC1"/>
    <property type="match status" value="1"/>
</dbReference>
<dbReference type="AlphaFoldDB" id="A0A370UA89"/>
<dbReference type="OrthoDB" id="9812495at2"/>
<reference evidence="2 3" key="1">
    <citation type="submission" date="2018-06" db="EMBL/GenBank/DDBJ databases">
        <title>Marinomonas sp. YLB-05 draft genome sequence.</title>
        <authorList>
            <person name="Yu L."/>
            <person name="Tang X."/>
        </authorList>
    </citation>
    <scope>NUCLEOTIDE SEQUENCE [LARGE SCALE GENOMIC DNA]</scope>
    <source>
        <strain evidence="2 3">YLB-05</strain>
    </source>
</reference>
<dbReference type="Pfam" id="PF13560">
    <property type="entry name" value="HTH_31"/>
    <property type="match status" value="1"/>
</dbReference>
<dbReference type="EMBL" id="QKRA01000003">
    <property type="protein sequence ID" value="RDL44668.1"/>
    <property type="molecule type" value="Genomic_DNA"/>
</dbReference>
<dbReference type="GO" id="GO:0003677">
    <property type="term" value="F:DNA binding"/>
    <property type="evidence" value="ECO:0007669"/>
    <property type="project" value="InterPro"/>
</dbReference>
<dbReference type="CDD" id="cd00093">
    <property type="entry name" value="HTH_XRE"/>
    <property type="match status" value="1"/>
</dbReference>
<dbReference type="Gene3D" id="1.10.260.40">
    <property type="entry name" value="lambda repressor-like DNA-binding domains"/>
    <property type="match status" value="1"/>
</dbReference>
<evidence type="ECO:0000313" key="2">
    <source>
        <dbReference type="EMBL" id="RDL44668.1"/>
    </source>
</evidence>
<keyword evidence="3" id="KW-1185">Reference proteome</keyword>
<evidence type="ECO:0000313" key="3">
    <source>
        <dbReference type="Proteomes" id="UP000254326"/>
    </source>
</evidence>
<name>A0A370UA89_9GAMM</name>
<protein>
    <recommendedName>
        <fullName evidence="1">HTH cro/C1-type domain-containing protein</fullName>
    </recommendedName>
</protein>
<dbReference type="SUPFAM" id="SSF47413">
    <property type="entry name" value="lambda repressor-like DNA-binding domains"/>
    <property type="match status" value="1"/>
</dbReference>
<dbReference type="SMART" id="SM00530">
    <property type="entry name" value="HTH_XRE"/>
    <property type="match status" value="1"/>
</dbReference>
<evidence type="ECO:0000259" key="1">
    <source>
        <dbReference type="PROSITE" id="PS50943"/>
    </source>
</evidence>
<comment type="caution">
    <text evidence="2">The sequence shown here is derived from an EMBL/GenBank/DDBJ whole genome shotgun (WGS) entry which is preliminary data.</text>
</comment>
<accession>A0A370UA89</accession>
<dbReference type="InterPro" id="IPR010982">
    <property type="entry name" value="Lambda_DNA-bd_dom_sf"/>
</dbReference>
<dbReference type="Proteomes" id="UP000254326">
    <property type="component" value="Unassembled WGS sequence"/>
</dbReference>
<organism evidence="2 3">
    <name type="scientific">Marinomonas piezotolerans</name>
    <dbReference type="NCBI Taxonomy" id="2213058"/>
    <lineage>
        <taxon>Bacteria</taxon>
        <taxon>Pseudomonadati</taxon>
        <taxon>Pseudomonadota</taxon>
        <taxon>Gammaproteobacteria</taxon>
        <taxon>Oceanospirillales</taxon>
        <taxon>Oceanospirillaceae</taxon>
        <taxon>Marinomonas</taxon>
    </lineage>
</organism>
<sequence length="191" mass="20448">MSTHLAELIDRWETGAISFSEAEALINMLVREVKPLDIEKVSLSEAFKQARAARGETLDVAAKAIGVSKPHLHSIESGKSSNPAIKTVVQAAMHYGVSIEVLAGLKEMTGRVNPSVNTGCVVKLPSPENMQRVETGAVQFGDDWPGVFIRGDNAAHYSMAIDGLLRGEIDPIALGVLSGLNELLKSCDVRT</sequence>
<dbReference type="RefSeq" id="WP_115467931.1">
    <property type="nucleotide sequence ID" value="NZ_QKRA01000003.1"/>
</dbReference>
<gene>
    <name evidence="2" type="ORF">DN730_09795</name>
</gene>
<dbReference type="InterPro" id="IPR001387">
    <property type="entry name" value="Cro/C1-type_HTH"/>
</dbReference>